<sequence>MRTPRKRVLPIHRPLLIEEPLQDQTPEWAEHIRLWSREQGLEDWIRATTSQVMDVGATAEVTAARLRRLDETHGHTSGIRNIERRAEEAEREAADLRAQVDALRGAGRS</sequence>
<reference evidence="1 2" key="2">
    <citation type="journal article" date="2022" name="Mol. Ecol. Resour.">
        <title>The genomes of chicory, endive, great burdock and yacon provide insights into Asteraceae paleo-polyploidization history and plant inulin production.</title>
        <authorList>
            <person name="Fan W."/>
            <person name="Wang S."/>
            <person name="Wang H."/>
            <person name="Wang A."/>
            <person name="Jiang F."/>
            <person name="Liu H."/>
            <person name="Zhao H."/>
            <person name="Xu D."/>
            <person name="Zhang Y."/>
        </authorList>
    </citation>
    <scope>NUCLEOTIDE SEQUENCE [LARGE SCALE GENOMIC DNA]</scope>
    <source>
        <strain evidence="2">cv. Punajuju</strain>
        <tissue evidence="1">Leaves</tissue>
    </source>
</reference>
<proteinExistence type="predicted"/>
<evidence type="ECO:0000313" key="2">
    <source>
        <dbReference type="Proteomes" id="UP001055811"/>
    </source>
</evidence>
<dbReference type="Proteomes" id="UP001055811">
    <property type="component" value="Linkage Group LG02"/>
</dbReference>
<organism evidence="1 2">
    <name type="scientific">Cichorium intybus</name>
    <name type="common">Chicory</name>
    <dbReference type="NCBI Taxonomy" id="13427"/>
    <lineage>
        <taxon>Eukaryota</taxon>
        <taxon>Viridiplantae</taxon>
        <taxon>Streptophyta</taxon>
        <taxon>Embryophyta</taxon>
        <taxon>Tracheophyta</taxon>
        <taxon>Spermatophyta</taxon>
        <taxon>Magnoliopsida</taxon>
        <taxon>eudicotyledons</taxon>
        <taxon>Gunneridae</taxon>
        <taxon>Pentapetalae</taxon>
        <taxon>asterids</taxon>
        <taxon>campanulids</taxon>
        <taxon>Asterales</taxon>
        <taxon>Asteraceae</taxon>
        <taxon>Cichorioideae</taxon>
        <taxon>Cichorieae</taxon>
        <taxon>Cichoriinae</taxon>
        <taxon>Cichorium</taxon>
    </lineage>
</organism>
<reference evidence="2" key="1">
    <citation type="journal article" date="2022" name="Mol. Ecol. Resour.">
        <title>The genomes of chicory, endive, great burdock and yacon provide insights into Asteraceae palaeo-polyploidization history and plant inulin production.</title>
        <authorList>
            <person name="Fan W."/>
            <person name="Wang S."/>
            <person name="Wang H."/>
            <person name="Wang A."/>
            <person name="Jiang F."/>
            <person name="Liu H."/>
            <person name="Zhao H."/>
            <person name="Xu D."/>
            <person name="Zhang Y."/>
        </authorList>
    </citation>
    <scope>NUCLEOTIDE SEQUENCE [LARGE SCALE GENOMIC DNA]</scope>
    <source>
        <strain evidence="2">cv. Punajuju</strain>
    </source>
</reference>
<keyword evidence="2" id="KW-1185">Reference proteome</keyword>
<protein>
    <submittedName>
        <fullName evidence="1">Uncharacterized protein</fullName>
    </submittedName>
</protein>
<evidence type="ECO:0000313" key="1">
    <source>
        <dbReference type="EMBL" id="KAI3780241.1"/>
    </source>
</evidence>
<comment type="caution">
    <text evidence="1">The sequence shown here is derived from an EMBL/GenBank/DDBJ whole genome shotgun (WGS) entry which is preliminary data.</text>
</comment>
<accession>A0ACB9GAZ7</accession>
<dbReference type="EMBL" id="CM042010">
    <property type="protein sequence ID" value="KAI3780241.1"/>
    <property type="molecule type" value="Genomic_DNA"/>
</dbReference>
<name>A0ACB9GAZ7_CICIN</name>
<gene>
    <name evidence="1" type="ORF">L2E82_10212</name>
</gene>